<accession>A0A8T2JVR1</accession>
<proteinExistence type="predicted"/>
<dbReference type="AlphaFoldDB" id="A0A8T2JVR1"/>
<evidence type="ECO:0000313" key="2">
    <source>
        <dbReference type="Proteomes" id="UP000812440"/>
    </source>
</evidence>
<organism evidence="1 2">
    <name type="scientific">Hymenochirus boettgeri</name>
    <name type="common">Congo dwarf clawed frog</name>
    <dbReference type="NCBI Taxonomy" id="247094"/>
    <lineage>
        <taxon>Eukaryota</taxon>
        <taxon>Metazoa</taxon>
        <taxon>Chordata</taxon>
        <taxon>Craniata</taxon>
        <taxon>Vertebrata</taxon>
        <taxon>Euteleostomi</taxon>
        <taxon>Amphibia</taxon>
        <taxon>Batrachia</taxon>
        <taxon>Anura</taxon>
        <taxon>Pipoidea</taxon>
        <taxon>Pipidae</taxon>
        <taxon>Pipinae</taxon>
        <taxon>Hymenochirus</taxon>
    </lineage>
</organism>
<comment type="caution">
    <text evidence="1">The sequence shown here is derived from an EMBL/GenBank/DDBJ whole genome shotgun (WGS) entry which is preliminary data.</text>
</comment>
<evidence type="ECO:0000313" key="1">
    <source>
        <dbReference type="EMBL" id="KAG8449339.1"/>
    </source>
</evidence>
<gene>
    <name evidence="1" type="ORF">GDO86_016114</name>
</gene>
<protein>
    <submittedName>
        <fullName evidence="1">Uncharacterized protein</fullName>
    </submittedName>
</protein>
<dbReference type="Proteomes" id="UP000812440">
    <property type="component" value="Chromosome 8_10"/>
</dbReference>
<keyword evidence="2" id="KW-1185">Reference proteome</keyword>
<dbReference type="EMBL" id="JAACNH010000003">
    <property type="protein sequence ID" value="KAG8449339.1"/>
    <property type="molecule type" value="Genomic_DNA"/>
</dbReference>
<reference evidence="1" key="1">
    <citation type="thesis" date="2020" institute="ProQuest LLC" country="789 East Eisenhower Parkway, Ann Arbor, MI, USA">
        <title>Comparative Genomics and Chromosome Evolution.</title>
        <authorList>
            <person name="Mudd A.B."/>
        </authorList>
    </citation>
    <scope>NUCLEOTIDE SEQUENCE</scope>
    <source>
        <strain evidence="1">Female2</strain>
        <tissue evidence="1">Blood</tissue>
    </source>
</reference>
<sequence length="76" mass="8766">MTEGIHYCSSHLSQQIPFPVLFIKISNLELSDYRRTLPMASSPLILPHKSPTLIVNHLFFPAADYCQRFPYPYSLI</sequence>
<dbReference type="EMBL" id="JAACNH010000003">
    <property type="protein sequence ID" value="KAG8449340.1"/>
    <property type="molecule type" value="Genomic_DNA"/>
</dbReference>
<name>A0A8T2JVR1_9PIPI</name>